<dbReference type="InterPro" id="IPR032466">
    <property type="entry name" value="Metal_Hydrolase"/>
</dbReference>
<feature type="domain" description="Amidohydrolase-related" evidence="2">
    <location>
        <begin position="311"/>
        <end position="474"/>
    </location>
</feature>
<gene>
    <name evidence="3" type="ORF">CUJ84_pRLN3000312</name>
</gene>
<keyword evidence="3" id="KW-0378">Hydrolase</keyword>
<dbReference type="InterPro" id="IPR006680">
    <property type="entry name" value="Amidohydro-rel"/>
</dbReference>
<proteinExistence type="predicted"/>
<feature type="region of interest" description="Disordered" evidence="1">
    <location>
        <begin position="1"/>
        <end position="22"/>
    </location>
</feature>
<dbReference type="Pfam" id="PF04909">
    <property type="entry name" value="Amidohydro_2"/>
    <property type="match status" value="1"/>
</dbReference>
<reference evidence="3 4" key="1">
    <citation type="submission" date="2017-11" db="EMBL/GenBank/DDBJ databases">
        <title>Complete genome of Rhizobium leguminosarum Norway, an ineffective micro-symbiont.</title>
        <authorList>
            <person name="Hoffrichter A."/>
            <person name="Liang J."/>
            <person name="Brachmann A."/>
            <person name="Marin M."/>
        </authorList>
    </citation>
    <scope>NUCLEOTIDE SEQUENCE [LARGE SCALE GENOMIC DNA]</scope>
    <source>
        <strain evidence="3 4">Norway</strain>
        <plasmid evidence="4">prln3</plasmid>
    </source>
</reference>
<evidence type="ECO:0000259" key="2">
    <source>
        <dbReference type="Pfam" id="PF04909"/>
    </source>
</evidence>
<sequence length="477" mass="54920">MTEHSKDPHAGSTASVQTTGPNRSGLYHLEHLPLFLSRQEPEFAAIFEAVDALPIDDTHCHVITDQDAITTPKRYLERISLAGMPMAAYFPKGIYTEWLNGNEARRHDLNRIYDIQGKVDAVTGDISQGIFIKFLVKEMAQFLGCEATLDAVIEARNDRGKNYWTYVNSLFRDVNYENIMLETGYHEDRGGEAIARFEEAILPCRSNRISRIEEIQREFFHLDISFDEFEQRYIKRLHETLDGNGNFGKKSYGMKSYLLPFIGLIRPLHDRNSARVSWEALRSSFSKLPDMDRESAAEVTKDLRRYTFTLALEECLKRNMPMQIHAGDGEAPDVVLRNQDPFYLEEVVRFDRDNMMRMPKIIPLHAGYPSVGKAAWLSHLYPNCYFELSIMTPHVHQNLYQRYMQVMEVVPLSKILFASDAYHIPELYWLAGRWGKRYLAKALTDHVIGGSLSGEEAIDAARMILYKNNRNVYGLDD</sequence>
<dbReference type="Gene3D" id="3.20.20.140">
    <property type="entry name" value="Metal-dependent hydrolases"/>
    <property type="match status" value="1"/>
</dbReference>
<dbReference type="AlphaFoldDB" id="A0A2K9ZGP6"/>
<protein>
    <submittedName>
        <fullName evidence="3">Amidohydrolase</fullName>
    </submittedName>
</protein>
<dbReference type="Proteomes" id="UP000238523">
    <property type="component" value="Plasmid pRLN3"/>
</dbReference>
<dbReference type="PANTHER" id="PTHR43383:SF2">
    <property type="entry name" value="AMIDOHYDROLASE 2 FAMILY PROTEIN"/>
    <property type="match status" value="1"/>
</dbReference>
<name>A0A2K9ZGP6_RHILE</name>
<evidence type="ECO:0000313" key="3">
    <source>
        <dbReference type="EMBL" id="AUW47437.1"/>
    </source>
</evidence>
<dbReference type="SUPFAM" id="SSF51556">
    <property type="entry name" value="Metallo-dependent hydrolases"/>
    <property type="match status" value="1"/>
</dbReference>
<dbReference type="EMBL" id="CP025015">
    <property type="protein sequence ID" value="AUW47437.1"/>
    <property type="molecule type" value="Genomic_DNA"/>
</dbReference>
<evidence type="ECO:0000313" key="4">
    <source>
        <dbReference type="Proteomes" id="UP000238523"/>
    </source>
</evidence>
<accession>A0A2K9ZGP6</accession>
<geneLocation type="plasmid" evidence="4">
    <name>prln3</name>
</geneLocation>
<dbReference type="PANTHER" id="PTHR43383">
    <property type="entry name" value="NODULIN 6"/>
    <property type="match status" value="1"/>
</dbReference>
<dbReference type="GO" id="GO:0016787">
    <property type="term" value="F:hydrolase activity"/>
    <property type="evidence" value="ECO:0007669"/>
    <property type="project" value="UniProtKB-KW"/>
</dbReference>
<dbReference type="RefSeq" id="WP_105009856.1">
    <property type="nucleotide sequence ID" value="NZ_CP025015.1"/>
</dbReference>
<organism evidence="3 4">
    <name type="scientific">Rhizobium leguminosarum</name>
    <dbReference type="NCBI Taxonomy" id="384"/>
    <lineage>
        <taxon>Bacteria</taxon>
        <taxon>Pseudomonadati</taxon>
        <taxon>Pseudomonadota</taxon>
        <taxon>Alphaproteobacteria</taxon>
        <taxon>Hyphomicrobiales</taxon>
        <taxon>Rhizobiaceae</taxon>
        <taxon>Rhizobium/Agrobacterium group</taxon>
        <taxon>Rhizobium</taxon>
    </lineage>
</organism>
<feature type="compositionally biased region" description="Polar residues" evidence="1">
    <location>
        <begin position="12"/>
        <end position="22"/>
    </location>
</feature>
<keyword evidence="3" id="KW-0614">Plasmid</keyword>
<evidence type="ECO:0000256" key="1">
    <source>
        <dbReference type="SAM" id="MobiDB-lite"/>
    </source>
</evidence>